<evidence type="ECO:0000256" key="3">
    <source>
        <dbReference type="SAM" id="SignalP"/>
    </source>
</evidence>
<keyword evidence="3" id="KW-0732">Signal</keyword>
<dbReference type="GO" id="GO:0008270">
    <property type="term" value="F:zinc ion binding"/>
    <property type="evidence" value="ECO:0007669"/>
    <property type="project" value="InterPro"/>
</dbReference>
<dbReference type="GO" id="GO:0016818">
    <property type="term" value="F:hydrolase activity, acting on acid anhydrides, in phosphorus-containing anhydrides"/>
    <property type="evidence" value="ECO:0007669"/>
    <property type="project" value="InterPro"/>
</dbReference>
<protein>
    <recommendedName>
        <fullName evidence="4">HIRAN domain-containing protein</fullName>
    </recommendedName>
</protein>
<evidence type="ECO:0000256" key="2">
    <source>
        <dbReference type="ARBA" id="ARBA00022801"/>
    </source>
</evidence>
<name>A0A5J4Z9Y5_9ASTE</name>
<feature type="signal peptide" evidence="3">
    <location>
        <begin position="1"/>
        <end position="25"/>
    </location>
</feature>
<evidence type="ECO:0000313" key="6">
    <source>
        <dbReference type="Proteomes" id="UP000325577"/>
    </source>
</evidence>
<reference evidence="5 6" key="1">
    <citation type="submission" date="2019-09" db="EMBL/GenBank/DDBJ databases">
        <title>A chromosome-level genome assembly of the Chinese tupelo Nyssa sinensis.</title>
        <authorList>
            <person name="Yang X."/>
            <person name="Kang M."/>
            <person name="Yang Y."/>
            <person name="Xiong H."/>
            <person name="Wang M."/>
            <person name="Zhang Z."/>
            <person name="Wang Z."/>
            <person name="Wu H."/>
            <person name="Ma T."/>
            <person name="Liu J."/>
            <person name="Xi Z."/>
        </authorList>
    </citation>
    <scope>NUCLEOTIDE SEQUENCE [LARGE SCALE GENOMIC DNA]</scope>
    <source>
        <strain evidence="5">J267</strain>
        <tissue evidence="5">Leaf</tissue>
    </source>
</reference>
<feature type="chain" id="PRO_5023897300" description="HIRAN domain-containing protein" evidence="3">
    <location>
        <begin position="26"/>
        <end position="144"/>
    </location>
</feature>
<organism evidence="5 6">
    <name type="scientific">Nyssa sinensis</name>
    <dbReference type="NCBI Taxonomy" id="561372"/>
    <lineage>
        <taxon>Eukaryota</taxon>
        <taxon>Viridiplantae</taxon>
        <taxon>Streptophyta</taxon>
        <taxon>Embryophyta</taxon>
        <taxon>Tracheophyta</taxon>
        <taxon>Spermatophyta</taxon>
        <taxon>Magnoliopsida</taxon>
        <taxon>eudicotyledons</taxon>
        <taxon>Gunneridae</taxon>
        <taxon>Pentapetalae</taxon>
        <taxon>asterids</taxon>
        <taxon>Cornales</taxon>
        <taxon>Nyssaceae</taxon>
        <taxon>Nyssa</taxon>
    </lineage>
</organism>
<dbReference type="GO" id="GO:0003676">
    <property type="term" value="F:nucleic acid binding"/>
    <property type="evidence" value="ECO:0007669"/>
    <property type="project" value="InterPro"/>
</dbReference>
<dbReference type="AlphaFoldDB" id="A0A5J4Z9Y5"/>
<gene>
    <name evidence="5" type="ORF">F0562_017928</name>
</gene>
<sequence length="144" mass="16020">MKEKKAPTELFIFLFLLISFSEISPRQFEAKIRITVLNTRTVQVGHLERSVAKVFAPLMDGNFIAVEAIVSNTPGKGKRFKIPCQVHIFARIEAFPMVKSVICVGGLHLISDIDASFTLSEVVVVKEKKNKDDKSVDGNSRMAV</sequence>
<keyword evidence="1" id="KW-0479">Metal-binding</keyword>
<evidence type="ECO:0000256" key="1">
    <source>
        <dbReference type="ARBA" id="ARBA00022723"/>
    </source>
</evidence>
<evidence type="ECO:0000259" key="4">
    <source>
        <dbReference type="Pfam" id="PF08797"/>
    </source>
</evidence>
<dbReference type="Proteomes" id="UP000325577">
    <property type="component" value="Linkage Group LG9"/>
</dbReference>
<feature type="domain" description="HIRAN" evidence="4">
    <location>
        <begin position="33"/>
        <end position="88"/>
    </location>
</feature>
<dbReference type="Pfam" id="PF08797">
    <property type="entry name" value="HIRAN"/>
    <property type="match status" value="1"/>
</dbReference>
<evidence type="ECO:0000313" key="5">
    <source>
        <dbReference type="EMBL" id="KAA8514749.1"/>
    </source>
</evidence>
<keyword evidence="6" id="KW-1185">Reference proteome</keyword>
<accession>A0A5J4Z9Y5</accession>
<proteinExistence type="predicted"/>
<keyword evidence="2" id="KW-0378">Hydrolase</keyword>
<dbReference type="EMBL" id="CM018052">
    <property type="protein sequence ID" value="KAA8514749.1"/>
    <property type="molecule type" value="Genomic_DNA"/>
</dbReference>
<dbReference type="InterPro" id="IPR014905">
    <property type="entry name" value="HIRAN"/>
</dbReference>
<dbReference type="Gene3D" id="3.30.70.2330">
    <property type="match status" value="1"/>
</dbReference>
<dbReference type="OrthoDB" id="448448at2759"/>